<protein>
    <submittedName>
        <fullName evidence="1">Uncharacterized protein</fullName>
    </submittedName>
</protein>
<keyword evidence="2" id="KW-1185">Reference proteome</keyword>
<evidence type="ECO:0000313" key="2">
    <source>
        <dbReference type="Proteomes" id="UP001234178"/>
    </source>
</evidence>
<proteinExistence type="predicted"/>
<sequence>MKVVFSLNSSSSSICQYPEARSNVEKYLCPISKSKTSSIRGNFPLFFSSMSGRTDSTAAVLIGSEATLIEAIVSTGFLEGLEIRRVPNTPPHGENDLVS</sequence>
<dbReference type="EMBL" id="JAOYFB010000037">
    <property type="protein sequence ID" value="KAK4024555.1"/>
    <property type="molecule type" value="Genomic_DNA"/>
</dbReference>
<organism evidence="1 2">
    <name type="scientific">Daphnia magna</name>
    <dbReference type="NCBI Taxonomy" id="35525"/>
    <lineage>
        <taxon>Eukaryota</taxon>
        <taxon>Metazoa</taxon>
        <taxon>Ecdysozoa</taxon>
        <taxon>Arthropoda</taxon>
        <taxon>Crustacea</taxon>
        <taxon>Branchiopoda</taxon>
        <taxon>Diplostraca</taxon>
        <taxon>Cladocera</taxon>
        <taxon>Anomopoda</taxon>
        <taxon>Daphniidae</taxon>
        <taxon>Daphnia</taxon>
    </lineage>
</organism>
<name>A0ABR0AHF7_9CRUS</name>
<accession>A0ABR0AHF7</accession>
<comment type="caution">
    <text evidence="1">The sequence shown here is derived from an EMBL/GenBank/DDBJ whole genome shotgun (WGS) entry which is preliminary data.</text>
</comment>
<gene>
    <name evidence="1" type="ORF">OUZ56_009978</name>
</gene>
<dbReference type="Proteomes" id="UP001234178">
    <property type="component" value="Unassembled WGS sequence"/>
</dbReference>
<evidence type="ECO:0000313" key="1">
    <source>
        <dbReference type="EMBL" id="KAK4024555.1"/>
    </source>
</evidence>
<reference evidence="1 2" key="1">
    <citation type="journal article" date="2023" name="Nucleic Acids Res.">
        <title>The hologenome of Daphnia magna reveals possible DNA methylation and microbiome-mediated evolution of the host genome.</title>
        <authorList>
            <person name="Chaturvedi A."/>
            <person name="Li X."/>
            <person name="Dhandapani V."/>
            <person name="Marshall H."/>
            <person name="Kissane S."/>
            <person name="Cuenca-Cambronero M."/>
            <person name="Asole G."/>
            <person name="Calvet F."/>
            <person name="Ruiz-Romero M."/>
            <person name="Marangio P."/>
            <person name="Guigo R."/>
            <person name="Rago D."/>
            <person name="Mirbahai L."/>
            <person name="Eastwood N."/>
            <person name="Colbourne J.K."/>
            <person name="Zhou J."/>
            <person name="Mallon E."/>
            <person name="Orsini L."/>
        </authorList>
    </citation>
    <scope>NUCLEOTIDE SEQUENCE [LARGE SCALE GENOMIC DNA]</scope>
    <source>
        <strain evidence="1">LRV0_1</strain>
    </source>
</reference>